<evidence type="ECO:0000259" key="1">
    <source>
        <dbReference type="Pfam" id="PF01208"/>
    </source>
</evidence>
<dbReference type="Pfam" id="PF01208">
    <property type="entry name" value="URO-D"/>
    <property type="match status" value="1"/>
</dbReference>
<dbReference type="AlphaFoldDB" id="A0A7C4M0V0"/>
<accession>A0A7C4M0V0</accession>
<dbReference type="PANTHER" id="PTHR47099">
    <property type="entry name" value="METHYLCOBAMIDE:COM METHYLTRANSFERASE MTBA"/>
    <property type="match status" value="1"/>
</dbReference>
<dbReference type="GO" id="GO:0004853">
    <property type="term" value="F:uroporphyrinogen decarboxylase activity"/>
    <property type="evidence" value="ECO:0007669"/>
    <property type="project" value="InterPro"/>
</dbReference>
<protein>
    <recommendedName>
        <fullName evidence="1">Uroporphyrinogen decarboxylase (URO-D) domain-containing protein</fullName>
    </recommendedName>
</protein>
<comment type="caution">
    <text evidence="2">The sequence shown here is derived from an EMBL/GenBank/DDBJ whole genome shotgun (WGS) entry which is preliminary data.</text>
</comment>
<dbReference type="EMBL" id="DSYQ01000019">
    <property type="protein sequence ID" value="HGT71329.1"/>
    <property type="molecule type" value="Genomic_DNA"/>
</dbReference>
<reference evidence="2" key="1">
    <citation type="journal article" date="2020" name="mSystems">
        <title>Genome- and Community-Level Interaction Insights into Carbon Utilization and Element Cycling Functions of Hydrothermarchaeota in Hydrothermal Sediment.</title>
        <authorList>
            <person name="Zhou Z."/>
            <person name="Liu Y."/>
            <person name="Xu W."/>
            <person name="Pan J."/>
            <person name="Luo Z.H."/>
            <person name="Li M."/>
        </authorList>
    </citation>
    <scope>NUCLEOTIDE SEQUENCE [LARGE SCALE GENOMIC DNA]</scope>
    <source>
        <strain evidence="2">SpSt-579</strain>
    </source>
</reference>
<dbReference type="InterPro" id="IPR038071">
    <property type="entry name" value="UROD/MetE-like_sf"/>
</dbReference>
<proteinExistence type="predicted"/>
<dbReference type="Gene3D" id="3.20.20.210">
    <property type="match status" value="1"/>
</dbReference>
<evidence type="ECO:0000313" key="2">
    <source>
        <dbReference type="EMBL" id="HGT71329.1"/>
    </source>
</evidence>
<dbReference type="SUPFAM" id="SSF51726">
    <property type="entry name" value="UROD/MetE-like"/>
    <property type="match status" value="1"/>
</dbReference>
<sequence>MNARERVIKTLNHEEPDRIPLDLGSSFVTGIAKKAYINLMTHLDKKTDEIEFYDTLQQIVYVNEDILEEFEVDIRGLIPNMVRKNPQIEEIGDSKFFTDEWGVRWEMPKDSLYYNLVKSPLTGEINENDIDNFPFPDTTDPKLFDGLDEKAKRYYDDGYAIILESICAGIFEMSCRIRGTQDFLMDLAINPDLACKLMDKILDLKIKFYEMASKKLGKYILCIREGDDVAGQETMMMSLNMYRKLIKPRHAKLFKAQKELFPQPFYIFFHSDGQVYDVLNDFIEIGMDILNPVQITGKSLDEIKHEFGNKISFWGGGCDTQKILPFGTPDDVSFDVKQRIEQLSKGGGFIFCPIHNIQADVCPENVMAMYKAFKDNRDYQSNTR</sequence>
<name>A0A7C4M0V0_UNCC3</name>
<gene>
    <name evidence="2" type="ORF">ENT43_03665</name>
</gene>
<dbReference type="PANTHER" id="PTHR47099:SF1">
    <property type="entry name" value="METHYLCOBAMIDE:COM METHYLTRANSFERASE MTBA"/>
    <property type="match status" value="1"/>
</dbReference>
<dbReference type="InterPro" id="IPR000257">
    <property type="entry name" value="Uroporphyrinogen_deCOase"/>
</dbReference>
<dbReference type="InterPro" id="IPR052024">
    <property type="entry name" value="Methanogen_methyltrans"/>
</dbReference>
<feature type="domain" description="Uroporphyrinogen decarboxylase (URO-D)" evidence="1">
    <location>
        <begin position="165"/>
        <end position="374"/>
    </location>
</feature>
<dbReference type="GO" id="GO:0006779">
    <property type="term" value="P:porphyrin-containing compound biosynthetic process"/>
    <property type="evidence" value="ECO:0007669"/>
    <property type="project" value="InterPro"/>
</dbReference>
<organism evidence="2">
    <name type="scientific">candidate division CPR3 bacterium</name>
    <dbReference type="NCBI Taxonomy" id="2268181"/>
    <lineage>
        <taxon>Bacteria</taxon>
        <taxon>Bacteria division CPR3</taxon>
    </lineage>
</organism>